<dbReference type="Pfam" id="PF08534">
    <property type="entry name" value="Redoxin"/>
    <property type="match status" value="1"/>
</dbReference>
<dbReference type="GO" id="GO:0030313">
    <property type="term" value="C:cell envelope"/>
    <property type="evidence" value="ECO:0007669"/>
    <property type="project" value="UniProtKB-SubCell"/>
</dbReference>
<dbReference type="PANTHER" id="PTHR42852:SF6">
    <property type="entry name" value="THIOL:DISULFIDE INTERCHANGE PROTEIN DSBE"/>
    <property type="match status" value="1"/>
</dbReference>
<evidence type="ECO:0000256" key="3">
    <source>
        <dbReference type="ARBA" id="ARBA00023157"/>
    </source>
</evidence>
<keyword evidence="4" id="KW-0676">Redox-active center</keyword>
<dbReference type="Proteomes" id="UP000078486">
    <property type="component" value="Unassembled WGS sequence"/>
</dbReference>
<evidence type="ECO:0000313" key="7">
    <source>
        <dbReference type="EMBL" id="OAM87787.1"/>
    </source>
</evidence>
<dbReference type="PROSITE" id="PS51352">
    <property type="entry name" value="THIOREDOXIN_2"/>
    <property type="match status" value="1"/>
</dbReference>
<keyword evidence="2" id="KW-0201">Cytochrome c-type biogenesis</keyword>
<dbReference type="OrthoDB" id="193530at2"/>
<evidence type="ECO:0000256" key="2">
    <source>
        <dbReference type="ARBA" id="ARBA00022748"/>
    </source>
</evidence>
<name>A0A178IF44_9BACT</name>
<evidence type="ECO:0000256" key="1">
    <source>
        <dbReference type="ARBA" id="ARBA00004196"/>
    </source>
</evidence>
<dbReference type="EMBL" id="LRRQ01000157">
    <property type="protein sequence ID" value="OAM87787.1"/>
    <property type="molecule type" value="Genomic_DNA"/>
</dbReference>
<sequence>MKTKQLFPVWAGACLAVLSSMSISRAETPPGTAGEPAVSSSTAADRDYAELENLLKAAPPEGIDPRGREGWLWREEKYKRYAVGTLAFYKNHPSDPRRWEGIVQRGYTSPSFITGFKPGFDENPSWGGLIADEAALAEFRAGQTALLRELELASDTTLHQRIGAAGWLFDAVKREAVQNPSGETRERLRVAVKDFMAKFEPELNAAEIAGSVAESFLDLLREQDASAAAEYEETLRRSRHASLREVADKEARALARLAGAGKIKFTAADGREVDVGAMRGKVVLIDFWATWCGPCIAEIPNVVAVYDKYHDKGFEVVGITLENTGVTATMEEAQKEKRLAAAKAKMLKFAADKKMPWPQHYDGKGFGNDFAVQFGIQAIPAMVLIAPDGTIVSTSARGPKLESEVRRLLGLE</sequence>
<dbReference type="GO" id="GO:0016491">
    <property type="term" value="F:oxidoreductase activity"/>
    <property type="evidence" value="ECO:0007669"/>
    <property type="project" value="InterPro"/>
</dbReference>
<protein>
    <recommendedName>
        <fullName evidence="6">Thioredoxin domain-containing protein</fullName>
    </recommendedName>
</protein>
<dbReference type="RefSeq" id="WP_068772199.1">
    <property type="nucleotide sequence ID" value="NZ_CP109796.1"/>
</dbReference>
<accession>A0A178IF44</accession>
<feature type="domain" description="Thioredoxin" evidence="6">
    <location>
        <begin position="254"/>
        <end position="412"/>
    </location>
</feature>
<dbReference type="PANTHER" id="PTHR42852">
    <property type="entry name" value="THIOL:DISULFIDE INTERCHANGE PROTEIN DSBE"/>
    <property type="match status" value="1"/>
</dbReference>
<feature type="chain" id="PRO_5008088708" description="Thioredoxin domain-containing protein" evidence="5">
    <location>
        <begin position="27"/>
        <end position="412"/>
    </location>
</feature>
<dbReference type="InterPro" id="IPR050553">
    <property type="entry name" value="Thioredoxin_ResA/DsbE_sf"/>
</dbReference>
<evidence type="ECO:0000259" key="6">
    <source>
        <dbReference type="PROSITE" id="PS51352"/>
    </source>
</evidence>
<dbReference type="InterPro" id="IPR036249">
    <property type="entry name" value="Thioredoxin-like_sf"/>
</dbReference>
<reference evidence="7 8" key="1">
    <citation type="submission" date="2016-01" db="EMBL/GenBank/DDBJ databases">
        <title>High potential of lignocellulose degradation of a new Verrucomicrobia species.</title>
        <authorList>
            <person name="Wang Y."/>
            <person name="Shi Y."/>
            <person name="Qiu Z."/>
            <person name="Liu S."/>
            <person name="Yang H."/>
        </authorList>
    </citation>
    <scope>NUCLEOTIDE SEQUENCE [LARGE SCALE GENOMIC DNA]</scope>
    <source>
        <strain evidence="7 8">TSB47</strain>
    </source>
</reference>
<keyword evidence="3" id="KW-1015">Disulfide bond</keyword>
<dbReference type="STRING" id="1184151.AW736_20650"/>
<dbReference type="InterPro" id="IPR013740">
    <property type="entry name" value="Redoxin"/>
</dbReference>
<dbReference type="AlphaFoldDB" id="A0A178IF44"/>
<proteinExistence type="predicted"/>
<feature type="signal peptide" evidence="5">
    <location>
        <begin position="1"/>
        <end position="26"/>
    </location>
</feature>
<dbReference type="CDD" id="cd02966">
    <property type="entry name" value="TlpA_like_family"/>
    <property type="match status" value="1"/>
</dbReference>
<dbReference type="InterPro" id="IPR013766">
    <property type="entry name" value="Thioredoxin_domain"/>
</dbReference>
<dbReference type="Gene3D" id="3.40.30.10">
    <property type="entry name" value="Glutaredoxin"/>
    <property type="match status" value="1"/>
</dbReference>
<evidence type="ECO:0000256" key="5">
    <source>
        <dbReference type="SAM" id="SignalP"/>
    </source>
</evidence>
<keyword evidence="5" id="KW-0732">Signal</keyword>
<evidence type="ECO:0000313" key="8">
    <source>
        <dbReference type="Proteomes" id="UP000078486"/>
    </source>
</evidence>
<organism evidence="7 8">
    <name type="scientific">Termitidicoccus mucosus</name>
    <dbReference type="NCBI Taxonomy" id="1184151"/>
    <lineage>
        <taxon>Bacteria</taxon>
        <taxon>Pseudomonadati</taxon>
        <taxon>Verrucomicrobiota</taxon>
        <taxon>Opitutia</taxon>
        <taxon>Opitutales</taxon>
        <taxon>Opitutaceae</taxon>
        <taxon>Termitidicoccus</taxon>
    </lineage>
</organism>
<dbReference type="SUPFAM" id="SSF52833">
    <property type="entry name" value="Thioredoxin-like"/>
    <property type="match status" value="1"/>
</dbReference>
<gene>
    <name evidence="7" type="ORF">AW736_20650</name>
</gene>
<comment type="subcellular location">
    <subcellularLocation>
        <location evidence="1">Cell envelope</location>
    </subcellularLocation>
</comment>
<dbReference type="GO" id="GO:0017004">
    <property type="term" value="P:cytochrome complex assembly"/>
    <property type="evidence" value="ECO:0007669"/>
    <property type="project" value="UniProtKB-KW"/>
</dbReference>
<evidence type="ECO:0000256" key="4">
    <source>
        <dbReference type="ARBA" id="ARBA00023284"/>
    </source>
</evidence>
<keyword evidence="8" id="KW-1185">Reference proteome</keyword>
<comment type="caution">
    <text evidence="7">The sequence shown here is derived from an EMBL/GenBank/DDBJ whole genome shotgun (WGS) entry which is preliminary data.</text>
</comment>